<reference evidence="8 9" key="1">
    <citation type="journal article" date="2021" name="ISME Commun">
        <title>Automated analysis of genomic sequences facilitates high-throughput and comprehensive description of bacteria.</title>
        <authorList>
            <person name="Hitch T.C.A."/>
        </authorList>
    </citation>
    <scope>NUCLEOTIDE SEQUENCE [LARGE SCALE GENOMIC DNA]</scope>
    <source>
        <strain evidence="8 9">Sanger_29</strain>
    </source>
</reference>
<evidence type="ECO:0000256" key="6">
    <source>
        <dbReference type="SAM" id="Phobius"/>
    </source>
</evidence>
<dbReference type="InterPro" id="IPR025383">
    <property type="entry name" value="MrpA_C/MbhD"/>
</dbReference>
<evidence type="ECO:0000256" key="4">
    <source>
        <dbReference type="ARBA" id="ARBA00022989"/>
    </source>
</evidence>
<organism evidence="8 9">
    <name type="scientific">Muricoprocola aceti</name>
    <dbReference type="NCBI Taxonomy" id="2981772"/>
    <lineage>
        <taxon>Bacteria</taxon>
        <taxon>Bacillati</taxon>
        <taxon>Bacillota</taxon>
        <taxon>Clostridia</taxon>
        <taxon>Lachnospirales</taxon>
        <taxon>Lachnospiraceae</taxon>
        <taxon>Muricoprocola</taxon>
    </lineage>
</organism>
<keyword evidence="2" id="KW-1003">Cell membrane</keyword>
<dbReference type="InterPro" id="IPR042106">
    <property type="entry name" value="Nuo/plastoQ_OxRdtase_6_NuoJ"/>
</dbReference>
<evidence type="ECO:0000256" key="5">
    <source>
        <dbReference type="ARBA" id="ARBA00023136"/>
    </source>
</evidence>
<evidence type="ECO:0000313" key="8">
    <source>
        <dbReference type="EMBL" id="MCU6725847.1"/>
    </source>
</evidence>
<dbReference type="RefSeq" id="WP_117449785.1">
    <property type="nucleotide sequence ID" value="NZ_JAOQKE010000014.1"/>
</dbReference>
<dbReference type="Gene3D" id="1.20.120.1200">
    <property type="entry name" value="NADH-ubiquinone/plastoquinone oxidoreductase chain 6, subunit NuoJ"/>
    <property type="match status" value="1"/>
</dbReference>
<keyword evidence="4 6" id="KW-1133">Transmembrane helix</keyword>
<keyword evidence="9" id="KW-1185">Reference proteome</keyword>
<feature type="transmembrane region" description="Helical" evidence="6">
    <location>
        <begin position="29"/>
        <end position="46"/>
    </location>
</feature>
<comment type="caution">
    <text evidence="8">The sequence shown here is derived from an EMBL/GenBank/DDBJ whole genome shotgun (WGS) entry which is preliminary data.</text>
</comment>
<dbReference type="Pfam" id="PF13244">
    <property type="entry name" value="MbhD"/>
    <property type="match status" value="1"/>
</dbReference>
<dbReference type="Proteomes" id="UP001652338">
    <property type="component" value="Unassembled WGS sequence"/>
</dbReference>
<name>A0ABT2SMV2_9FIRM</name>
<evidence type="ECO:0000313" key="9">
    <source>
        <dbReference type="Proteomes" id="UP001652338"/>
    </source>
</evidence>
<gene>
    <name evidence="8" type="ORF">OCV47_10880</name>
</gene>
<keyword evidence="5 6" id="KW-0472">Membrane</keyword>
<comment type="subcellular location">
    <subcellularLocation>
        <location evidence="1">Cell membrane</location>
        <topology evidence="1">Multi-pass membrane protein</topology>
    </subcellularLocation>
</comment>
<dbReference type="EMBL" id="JAOQKE010000014">
    <property type="protein sequence ID" value="MCU6725847.1"/>
    <property type="molecule type" value="Genomic_DNA"/>
</dbReference>
<proteinExistence type="predicted"/>
<evidence type="ECO:0000259" key="7">
    <source>
        <dbReference type="Pfam" id="PF13244"/>
    </source>
</evidence>
<feature type="transmembrane region" description="Helical" evidence="6">
    <location>
        <begin position="6"/>
        <end position="22"/>
    </location>
</feature>
<sequence length="94" mass="10415">MKIFEYMLLAFLVLCAVSVSFSKNLLNSILIFMSFSLIMSIMWILLQSPDLAITEAAVGAGVTTILFFATLKKIHGMEADQDQDGEDQGGKRHE</sequence>
<accession>A0ABT2SMV2</accession>
<keyword evidence="3 6" id="KW-0812">Transmembrane</keyword>
<feature type="transmembrane region" description="Helical" evidence="6">
    <location>
        <begin position="52"/>
        <end position="71"/>
    </location>
</feature>
<evidence type="ECO:0000256" key="3">
    <source>
        <dbReference type="ARBA" id="ARBA00022692"/>
    </source>
</evidence>
<evidence type="ECO:0000256" key="2">
    <source>
        <dbReference type="ARBA" id="ARBA00022475"/>
    </source>
</evidence>
<feature type="domain" description="MrpA C-terminal/MbhD" evidence="7">
    <location>
        <begin position="10"/>
        <end position="74"/>
    </location>
</feature>
<evidence type="ECO:0000256" key="1">
    <source>
        <dbReference type="ARBA" id="ARBA00004651"/>
    </source>
</evidence>
<protein>
    <submittedName>
        <fullName evidence="8">DUF4040 domain-containing protein</fullName>
    </submittedName>
</protein>